<dbReference type="KEGG" id="oho:Oweho_2589"/>
<dbReference type="eggNOG" id="COG0460">
    <property type="taxonomic scope" value="Bacteria"/>
</dbReference>
<organism evidence="16 17">
    <name type="scientific">Owenweeksia hongkongensis (strain DSM 17368 / CIP 108786 / JCM 12287 / NRRL B-23963 / UST20020801)</name>
    <dbReference type="NCBI Taxonomy" id="926562"/>
    <lineage>
        <taxon>Bacteria</taxon>
        <taxon>Pseudomonadati</taxon>
        <taxon>Bacteroidota</taxon>
        <taxon>Flavobacteriia</taxon>
        <taxon>Flavobacteriales</taxon>
        <taxon>Owenweeksiaceae</taxon>
        <taxon>Owenweeksia</taxon>
    </lineage>
</organism>
<keyword evidence="11 12" id="KW-0521">NADP</keyword>
<evidence type="ECO:0000259" key="14">
    <source>
        <dbReference type="Pfam" id="PF00742"/>
    </source>
</evidence>
<dbReference type="UniPathway" id="UPA00051">
    <property type="reaction ID" value="UER00465"/>
</dbReference>
<evidence type="ECO:0000256" key="2">
    <source>
        <dbReference type="ARBA" id="ARBA00005062"/>
    </source>
</evidence>
<reference evidence="16 17" key="1">
    <citation type="journal article" date="2012" name="Stand. Genomic Sci.">
        <title>Genome sequence of the orange-pigmented seawater bacterium Owenweeksia hongkongensis type strain (UST20020801(T)).</title>
        <authorList>
            <person name="Riedel T."/>
            <person name="Held B."/>
            <person name="Nolan M."/>
            <person name="Lucas S."/>
            <person name="Lapidus A."/>
            <person name="Tice H."/>
            <person name="Del Rio T.G."/>
            <person name="Cheng J.F."/>
            <person name="Han C."/>
            <person name="Tapia R."/>
            <person name="Goodwin L.A."/>
            <person name="Pitluck S."/>
            <person name="Liolios K."/>
            <person name="Mavromatis K."/>
            <person name="Pagani I."/>
            <person name="Ivanova N."/>
            <person name="Mikhailova N."/>
            <person name="Pati A."/>
            <person name="Chen A."/>
            <person name="Palaniappan K."/>
            <person name="Rohde M."/>
            <person name="Tindall B.J."/>
            <person name="Detter J.C."/>
            <person name="Goker M."/>
            <person name="Woyke T."/>
            <person name="Bristow J."/>
            <person name="Eisen J.A."/>
            <person name="Markowitz V."/>
            <person name="Hugenholtz P."/>
            <person name="Klenk H.P."/>
            <person name="Kyrpides N.C."/>
        </authorList>
    </citation>
    <scope>NUCLEOTIDE SEQUENCE</scope>
    <source>
        <strain evidence="17">DSM 17368 / JCM 12287 / NRRL B-23963</strain>
    </source>
</reference>
<evidence type="ECO:0000256" key="10">
    <source>
        <dbReference type="PIRSR" id="PIRSR036497-1"/>
    </source>
</evidence>
<dbReference type="FunFam" id="3.30.360.10:FF:000005">
    <property type="entry name" value="Homoserine dehydrogenase"/>
    <property type="match status" value="1"/>
</dbReference>
<feature type="domain" description="Aspartate/homoserine dehydrogenase NAD-binding" evidence="15">
    <location>
        <begin position="11"/>
        <end position="121"/>
    </location>
</feature>
<evidence type="ECO:0000256" key="8">
    <source>
        <dbReference type="ARBA" id="ARBA00023002"/>
    </source>
</evidence>
<dbReference type="RefSeq" id="WP_014202906.1">
    <property type="nucleotide sequence ID" value="NC_016599.1"/>
</dbReference>
<evidence type="ECO:0000259" key="15">
    <source>
        <dbReference type="Pfam" id="PF03447"/>
    </source>
</evidence>
<evidence type="ECO:0000256" key="5">
    <source>
        <dbReference type="ARBA" id="ARBA00013376"/>
    </source>
</evidence>
<gene>
    <name evidence="16" type="ordered locus">Oweho_2589</name>
</gene>
<name>G8R8G4_OWEHD</name>
<dbReference type="GO" id="GO:0009086">
    <property type="term" value="P:methionine biosynthetic process"/>
    <property type="evidence" value="ECO:0007669"/>
    <property type="project" value="UniProtKB-KW"/>
</dbReference>
<dbReference type="PANTHER" id="PTHR43331">
    <property type="entry name" value="HOMOSERINE DEHYDROGENASE"/>
    <property type="match status" value="1"/>
</dbReference>
<keyword evidence="6 12" id="KW-0028">Amino-acid biosynthesis</keyword>
<evidence type="ECO:0000313" key="17">
    <source>
        <dbReference type="Proteomes" id="UP000005631"/>
    </source>
</evidence>
<dbReference type="NCBIfam" id="NF004976">
    <property type="entry name" value="PRK06349.1"/>
    <property type="match status" value="1"/>
</dbReference>
<dbReference type="AlphaFoldDB" id="G8R8G4"/>
<proteinExistence type="inferred from homology"/>
<feature type="domain" description="Homoserine dehydrogenase catalytic" evidence="14">
    <location>
        <begin position="129"/>
        <end position="302"/>
    </location>
</feature>
<comment type="pathway">
    <text evidence="2 12">Amino-acid biosynthesis; L-methionine biosynthesis via de novo pathway; L-homoserine from L-aspartate: step 3/3.</text>
</comment>
<dbReference type="InterPro" id="IPR005106">
    <property type="entry name" value="Asp/hSer_DH_NAD-bd"/>
</dbReference>
<feature type="active site" description="Proton donor" evidence="10">
    <location>
        <position position="197"/>
    </location>
</feature>
<feature type="binding site" evidence="11">
    <location>
        <position position="182"/>
    </location>
    <ligand>
        <name>L-homoserine</name>
        <dbReference type="ChEBI" id="CHEBI:57476"/>
    </ligand>
</feature>
<dbReference type="Gene3D" id="3.30.360.10">
    <property type="entry name" value="Dihydrodipicolinate Reductase, domain 2"/>
    <property type="match status" value="1"/>
</dbReference>
<comment type="similarity">
    <text evidence="3 13">Belongs to the homoserine dehydrogenase family.</text>
</comment>
<evidence type="ECO:0000256" key="7">
    <source>
        <dbReference type="ARBA" id="ARBA00022697"/>
    </source>
</evidence>
<evidence type="ECO:0000256" key="4">
    <source>
        <dbReference type="ARBA" id="ARBA00013213"/>
    </source>
</evidence>
<dbReference type="EMBL" id="CP003156">
    <property type="protein sequence ID" value="AEV33557.1"/>
    <property type="molecule type" value="Genomic_DNA"/>
</dbReference>
<dbReference type="InterPro" id="IPR022697">
    <property type="entry name" value="HDH_short"/>
</dbReference>
<dbReference type="PATRIC" id="fig|926562.3.peg.2605"/>
<dbReference type="Pfam" id="PF03447">
    <property type="entry name" value="NAD_binding_3"/>
    <property type="match status" value="1"/>
</dbReference>
<dbReference type="Gene3D" id="3.40.50.720">
    <property type="entry name" value="NAD(P)-binding Rossmann-like Domain"/>
    <property type="match status" value="1"/>
</dbReference>
<evidence type="ECO:0000256" key="9">
    <source>
        <dbReference type="ARBA" id="ARBA00023167"/>
    </source>
</evidence>
<dbReference type="SUPFAM" id="SSF51735">
    <property type="entry name" value="NAD(P)-binding Rossmann-fold domains"/>
    <property type="match status" value="1"/>
</dbReference>
<dbReference type="PANTHER" id="PTHR43331:SF1">
    <property type="entry name" value="HOMOSERINE DEHYDROGENASE"/>
    <property type="match status" value="1"/>
</dbReference>
<dbReference type="PROSITE" id="PS01042">
    <property type="entry name" value="HOMOSER_DHGENASE"/>
    <property type="match status" value="1"/>
</dbReference>
<keyword evidence="9 12" id="KW-0486">Methionine biosynthesis</keyword>
<dbReference type="PIRSF" id="PIRSF036497">
    <property type="entry name" value="HDH_short"/>
    <property type="match status" value="1"/>
</dbReference>
<dbReference type="InterPro" id="IPR019811">
    <property type="entry name" value="HDH_CS"/>
</dbReference>
<keyword evidence="7 12" id="KW-0791">Threonine biosynthesis</keyword>
<dbReference type="EC" id="1.1.1.3" evidence="4 12"/>
<dbReference type="GO" id="GO:0050661">
    <property type="term" value="F:NADP binding"/>
    <property type="evidence" value="ECO:0007669"/>
    <property type="project" value="InterPro"/>
</dbReference>
<keyword evidence="17" id="KW-1185">Reference proteome</keyword>
<evidence type="ECO:0000313" key="16">
    <source>
        <dbReference type="EMBL" id="AEV33557.1"/>
    </source>
</evidence>
<dbReference type="STRING" id="926562.Oweho_2589"/>
<accession>G8R8G4</accession>
<feature type="binding site" evidence="11">
    <location>
        <begin position="11"/>
        <end position="16"/>
    </location>
    <ligand>
        <name>NADP(+)</name>
        <dbReference type="ChEBI" id="CHEBI:58349"/>
    </ligand>
</feature>
<evidence type="ECO:0000256" key="1">
    <source>
        <dbReference type="ARBA" id="ARBA00005056"/>
    </source>
</evidence>
<dbReference type="InterPro" id="IPR001342">
    <property type="entry name" value="HDH_cat"/>
</dbReference>
<dbReference type="SUPFAM" id="SSF55347">
    <property type="entry name" value="Glyceraldehyde-3-phosphate dehydrogenase-like, C-terminal domain"/>
    <property type="match status" value="1"/>
</dbReference>
<sequence length="331" mass="36191">MSNKINIGLFGLGCVGRGVYSNIQKFYSDQINIKKICIKHPGKHTDINSELLTTDASEVLEDSSIDLVIELIDNGAEATALIAQSLRSGKDVISANKAAIANSLRFFIDLQNQTGKTLLYEGAVAGAVPVIRLLESHYANEKITGLEGIVNGSTNYLLSKLRLDKLTFDDALAQAQSNGFAESDPSLDIDGWDAGYKLIILAAHAFGDTLSIEEVQRTTFSEFLEQAPDLSKPWKCIAKVNNEGENLELSIDFKEEPIASQFTSVEYELNAIKVHSAIAGTNMLYGSGAGANATASAVLSDLFQWKKGFRYDYSKFYQRKEYLKKLQGIPA</sequence>
<comment type="pathway">
    <text evidence="1 12">Amino-acid biosynthesis; L-threonine biosynthesis; L-threonine from L-aspartate: step 3/5.</text>
</comment>
<keyword evidence="8 12" id="KW-0560">Oxidoreductase</keyword>
<evidence type="ECO:0000256" key="3">
    <source>
        <dbReference type="ARBA" id="ARBA00006753"/>
    </source>
</evidence>
<evidence type="ECO:0000256" key="11">
    <source>
        <dbReference type="PIRSR" id="PIRSR036497-2"/>
    </source>
</evidence>
<comment type="catalytic activity">
    <reaction evidence="12">
        <text>L-homoserine + NADP(+) = L-aspartate 4-semialdehyde + NADPH + H(+)</text>
        <dbReference type="Rhea" id="RHEA:15761"/>
        <dbReference type="ChEBI" id="CHEBI:15378"/>
        <dbReference type="ChEBI" id="CHEBI:57476"/>
        <dbReference type="ChEBI" id="CHEBI:57783"/>
        <dbReference type="ChEBI" id="CHEBI:58349"/>
        <dbReference type="ChEBI" id="CHEBI:537519"/>
        <dbReference type="EC" id="1.1.1.3"/>
    </reaction>
</comment>
<dbReference type="Proteomes" id="UP000005631">
    <property type="component" value="Chromosome"/>
</dbReference>
<dbReference type="GO" id="GO:0004412">
    <property type="term" value="F:homoserine dehydrogenase activity"/>
    <property type="evidence" value="ECO:0007669"/>
    <property type="project" value="UniProtKB-EC"/>
</dbReference>
<dbReference type="InterPro" id="IPR036291">
    <property type="entry name" value="NAD(P)-bd_dom_sf"/>
</dbReference>
<dbReference type="GO" id="GO:0009088">
    <property type="term" value="P:threonine biosynthetic process"/>
    <property type="evidence" value="ECO:0007669"/>
    <property type="project" value="UniProtKB-UniPathway"/>
</dbReference>
<dbReference type="HOGENOM" id="CLU_009116_1_2_10"/>
<dbReference type="UniPathway" id="UPA00050">
    <property type="reaction ID" value="UER00063"/>
</dbReference>
<dbReference type="OrthoDB" id="9808167at2"/>
<protein>
    <recommendedName>
        <fullName evidence="5 12">Homoserine dehydrogenase</fullName>
        <ecNumber evidence="4 12">1.1.1.3</ecNumber>
    </recommendedName>
</protein>
<evidence type="ECO:0000256" key="12">
    <source>
        <dbReference type="RuleBase" id="RU000579"/>
    </source>
</evidence>
<evidence type="ECO:0000256" key="13">
    <source>
        <dbReference type="RuleBase" id="RU004171"/>
    </source>
</evidence>
<feature type="binding site" evidence="11">
    <location>
        <position position="97"/>
    </location>
    <ligand>
        <name>NADPH</name>
        <dbReference type="ChEBI" id="CHEBI:57783"/>
    </ligand>
</feature>
<dbReference type="Pfam" id="PF00742">
    <property type="entry name" value="Homoserine_dh"/>
    <property type="match status" value="1"/>
</dbReference>
<evidence type="ECO:0000256" key="6">
    <source>
        <dbReference type="ARBA" id="ARBA00022605"/>
    </source>
</evidence>